<dbReference type="InterPro" id="IPR006311">
    <property type="entry name" value="TAT_signal"/>
</dbReference>
<dbReference type="EMBL" id="NTHN01000169">
    <property type="protein sequence ID" value="PBD19039.1"/>
    <property type="molecule type" value="Genomic_DNA"/>
</dbReference>
<keyword evidence="2 4" id="KW-0732">Signal</keyword>
<evidence type="ECO:0000256" key="3">
    <source>
        <dbReference type="ARBA" id="ARBA00022970"/>
    </source>
</evidence>
<proteinExistence type="inferred from homology"/>
<reference evidence="6" key="1">
    <citation type="submission" date="2017-09" db="EMBL/GenBank/DDBJ databases">
        <title>Yangia sp. SAOS 153D whole genome sequencing.</title>
        <authorList>
            <person name="Verma A."/>
            <person name="Krishnamurthi S."/>
        </authorList>
    </citation>
    <scope>NUCLEOTIDE SEQUENCE [LARGE SCALE GENOMIC DNA]</scope>
    <source>
        <strain evidence="6">SAOS 153D</strain>
    </source>
</reference>
<evidence type="ECO:0000259" key="5">
    <source>
        <dbReference type="Pfam" id="PF13458"/>
    </source>
</evidence>
<evidence type="ECO:0000256" key="1">
    <source>
        <dbReference type="ARBA" id="ARBA00010062"/>
    </source>
</evidence>
<dbReference type="Gene3D" id="3.40.50.2300">
    <property type="match status" value="2"/>
</dbReference>
<evidence type="ECO:0000313" key="6">
    <source>
        <dbReference type="EMBL" id="PBD19039.1"/>
    </source>
</evidence>
<dbReference type="PROSITE" id="PS51318">
    <property type="entry name" value="TAT"/>
    <property type="match status" value="1"/>
</dbReference>
<organism evidence="6">
    <name type="scientific">Alloyangia mangrovi</name>
    <dbReference type="NCBI Taxonomy" id="1779329"/>
    <lineage>
        <taxon>Bacteria</taxon>
        <taxon>Pseudomonadati</taxon>
        <taxon>Pseudomonadota</taxon>
        <taxon>Alphaproteobacteria</taxon>
        <taxon>Rhodobacterales</taxon>
        <taxon>Roseobacteraceae</taxon>
        <taxon>Alloyangia</taxon>
    </lineage>
</organism>
<feature type="domain" description="Leucine-binding protein" evidence="5">
    <location>
        <begin position="34"/>
        <end position="382"/>
    </location>
</feature>
<dbReference type="InterPro" id="IPR051010">
    <property type="entry name" value="BCAA_transport"/>
</dbReference>
<accession>A0A2A3JX59</accession>
<comment type="similarity">
    <text evidence="1">Belongs to the leucine-binding protein family.</text>
</comment>
<dbReference type="CDD" id="cd06329">
    <property type="entry name" value="PBP1_SBP-like"/>
    <property type="match status" value="1"/>
</dbReference>
<feature type="chain" id="PRO_5012856216" evidence="4">
    <location>
        <begin position="33"/>
        <end position="420"/>
    </location>
</feature>
<evidence type="ECO:0000256" key="2">
    <source>
        <dbReference type="ARBA" id="ARBA00022729"/>
    </source>
</evidence>
<dbReference type="InterPro" id="IPR028081">
    <property type="entry name" value="Leu-bd"/>
</dbReference>
<dbReference type="GO" id="GO:0006865">
    <property type="term" value="P:amino acid transport"/>
    <property type="evidence" value="ECO:0007669"/>
    <property type="project" value="UniProtKB-KW"/>
</dbReference>
<dbReference type="SUPFAM" id="SSF53822">
    <property type="entry name" value="Periplasmic binding protein-like I"/>
    <property type="match status" value="1"/>
</dbReference>
<sequence>MQRTPGRRTSLKRLALLAATSALTLGASALHAEPLKIGIIESLSGAQTSTGRLYANAVSYAVARINEDGGFNGEPVEVIEYDNAGGAPDAATKFRQAVADGVDVIFQGASSAIAGQLTEDVRKHNLRNPGKEVMFINLGGEAMELTGDKCQFYHFRFTTTAPMRVNALVSAMKEAGDLGTKVYSINQNYSWGQDMQAAVETAAAGGDFEIVDEVLHDVNKIQDFAPFVARLKSAAPDTVFTGNWSNDLLLLMKASGDAGLDVTFATAYLDQPGNIANAGETALGHYIANNYDNAATDGEFAEAYKGSTGHYPTFVEGHTVFAVGALQQALGTLDFGGGDIDVTKIALALEDTTYETPVGPISVRKEDHQTIRPVVVSKVVKNAEYPADDTDMGFETVEVVSGETAIYPVQDSCKMVRPGE</sequence>
<dbReference type="AlphaFoldDB" id="A0A2A3JX59"/>
<feature type="signal peptide" evidence="4">
    <location>
        <begin position="1"/>
        <end position="32"/>
    </location>
</feature>
<evidence type="ECO:0000256" key="4">
    <source>
        <dbReference type="SAM" id="SignalP"/>
    </source>
</evidence>
<protein>
    <submittedName>
        <fullName evidence="6">Branched-chain amino acid ABC transporter substrate-binding protein</fullName>
    </submittedName>
</protein>
<dbReference type="OrthoDB" id="7235949at2"/>
<dbReference type="Pfam" id="PF13458">
    <property type="entry name" value="Peripla_BP_6"/>
    <property type="match status" value="1"/>
</dbReference>
<gene>
    <name evidence="6" type="ORF">CLG85_11450</name>
</gene>
<dbReference type="InterPro" id="IPR028082">
    <property type="entry name" value="Peripla_BP_I"/>
</dbReference>
<keyword evidence="3" id="KW-0813">Transport</keyword>
<dbReference type="PANTHER" id="PTHR30483">
    <property type="entry name" value="LEUCINE-SPECIFIC-BINDING PROTEIN"/>
    <property type="match status" value="1"/>
</dbReference>
<comment type="caution">
    <text evidence="6">The sequence shown here is derived from an EMBL/GenBank/DDBJ whole genome shotgun (WGS) entry which is preliminary data.</text>
</comment>
<keyword evidence="3" id="KW-0029">Amino-acid transport</keyword>
<name>A0A2A3JX59_9RHOB</name>